<sequence length="282" mass="30579">MHVVITGASGNLGGKLTAHLQTMSWCSAITGIDPTPIASNGKFRAVAADLRDPMDRSWIDPVEAADAVVHFAAQSPAPDSNWTEAAQSLDMTLNLLEHVGHKACRFVFASSNHVMGGYKDEPLPQGETLTWDTPPRPGTRYFDGYEYRTPTAYGASKLMGERAVAARCAASALTGVNVRIGWVQPGENRPQTIDLRGAGRRIGPTLPDQQEMDRGLAWFRGMWLSNRDFAALMEKALTAPADAWPSRAILVNGMSRNTGTVWNLDNGRNWLGYEPADDIAAG</sequence>
<dbReference type="Pfam" id="PF01370">
    <property type="entry name" value="Epimerase"/>
    <property type="match status" value="1"/>
</dbReference>
<feature type="domain" description="NAD-dependent epimerase/dehydratase" evidence="3">
    <location>
        <begin position="3"/>
        <end position="180"/>
    </location>
</feature>
<dbReference type="PANTHER" id="PTHR43103">
    <property type="entry name" value="NUCLEOSIDE-DIPHOSPHATE-SUGAR EPIMERASE"/>
    <property type="match status" value="1"/>
</dbReference>
<keyword evidence="5" id="KW-1185">Reference proteome</keyword>
<dbReference type="EMBL" id="CP068047">
    <property type="protein sequence ID" value="QQR34844.1"/>
    <property type="molecule type" value="Genomic_DNA"/>
</dbReference>
<accession>A0ABX7BUW3</accession>
<dbReference type="RefSeq" id="WP_201653304.1">
    <property type="nucleotide sequence ID" value="NZ_CP068047.1"/>
</dbReference>
<evidence type="ECO:0000313" key="4">
    <source>
        <dbReference type="EMBL" id="QQR34844.1"/>
    </source>
</evidence>
<name>A0ABX7BUW3_9HYPH</name>
<reference evidence="4 5" key="1">
    <citation type="submission" date="2021-01" db="EMBL/GenBank/DDBJ databases">
        <title>Genome seq and assembly of Devosia sp. G19.</title>
        <authorList>
            <person name="Chhetri G."/>
        </authorList>
    </citation>
    <scope>NUCLEOTIDE SEQUENCE [LARGE SCALE GENOMIC DNA]</scope>
    <source>
        <strain evidence="4 5">G19</strain>
    </source>
</reference>
<gene>
    <name evidence="4" type="ORF">JI749_10670</name>
</gene>
<evidence type="ECO:0000256" key="1">
    <source>
        <dbReference type="ARBA" id="ARBA00022857"/>
    </source>
</evidence>
<keyword evidence="2" id="KW-0119">Carbohydrate metabolism</keyword>
<organism evidence="4 5">
    <name type="scientific">Devosia oryziradicis</name>
    <dbReference type="NCBI Taxonomy" id="2801335"/>
    <lineage>
        <taxon>Bacteria</taxon>
        <taxon>Pseudomonadati</taxon>
        <taxon>Pseudomonadota</taxon>
        <taxon>Alphaproteobacteria</taxon>
        <taxon>Hyphomicrobiales</taxon>
        <taxon>Devosiaceae</taxon>
        <taxon>Devosia</taxon>
    </lineage>
</organism>
<dbReference type="Gene3D" id="3.40.50.720">
    <property type="entry name" value="NAD(P)-binding Rossmann-like Domain"/>
    <property type="match status" value="1"/>
</dbReference>
<proteinExistence type="predicted"/>
<dbReference type="PANTHER" id="PTHR43103:SF3">
    <property type="entry name" value="ADP-L-GLYCERO-D-MANNO-HEPTOSE-6-EPIMERASE"/>
    <property type="match status" value="1"/>
</dbReference>
<protein>
    <submittedName>
        <fullName evidence="4">NAD(P)-dependent oxidoreductase</fullName>
    </submittedName>
</protein>
<keyword evidence="1" id="KW-0521">NADP</keyword>
<dbReference type="InterPro" id="IPR036291">
    <property type="entry name" value="NAD(P)-bd_dom_sf"/>
</dbReference>
<evidence type="ECO:0000256" key="2">
    <source>
        <dbReference type="ARBA" id="ARBA00023277"/>
    </source>
</evidence>
<dbReference type="Proteomes" id="UP000595460">
    <property type="component" value="Chromosome"/>
</dbReference>
<evidence type="ECO:0000313" key="5">
    <source>
        <dbReference type="Proteomes" id="UP000595460"/>
    </source>
</evidence>
<dbReference type="SUPFAM" id="SSF51735">
    <property type="entry name" value="NAD(P)-binding Rossmann-fold domains"/>
    <property type="match status" value="1"/>
</dbReference>
<evidence type="ECO:0000259" key="3">
    <source>
        <dbReference type="Pfam" id="PF01370"/>
    </source>
</evidence>
<dbReference type="InterPro" id="IPR001509">
    <property type="entry name" value="Epimerase_deHydtase"/>
</dbReference>